<keyword evidence="1" id="KW-0472">Membrane</keyword>
<reference evidence="2" key="1">
    <citation type="submission" date="2019-05" db="EMBL/GenBank/DDBJ databases">
        <title>Annotation for the trematode Fasciolopsis buski.</title>
        <authorList>
            <person name="Choi Y.-J."/>
        </authorList>
    </citation>
    <scope>NUCLEOTIDE SEQUENCE</scope>
    <source>
        <strain evidence="2">HT</strain>
        <tissue evidence="2">Whole worm</tissue>
    </source>
</reference>
<sequence>MDSRVRAAHTNGPRRSLAAAVVAVADSRPTPDPKSVDAPGSVVTGGASMVSFPMGCCYGQSSSTHLCFTYMVASKHGSRTARYACLPARAVTERSPCRVASDCGPSGLLLRGPNTVNSGAEVAGPHGLVATGRSMMCVVPSPPDNETRLVRLVHSRKQAPAILFLGPMDDLMASVGVSDYVSRWPMILSPGFPVFLRLFCTYLFSLSGALVILNVVPCYALDGQWILQALIDLCLTGYLPCRRKRRIVFRFILFLGTLLLCGNLVFALSYFLLDANIPDLRLASLAAPGHVTVAG</sequence>
<evidence type="ECO:0000313" key="3">
    <source>
        <dbReference type="Proteomes" id="UP000728185"/>
    </source>
</evidence>
<dbReference type="GO" id="GO:0004222">
    <property type="term" value="F:metalloendopeptidase activity"/>
    <property type="evidence" value="ECO:0007669"/>
    <property type="project" value="InterPro"/>
</dbReference>
<keyword evidence="2" id="KW-0645">Protease</keyword>
<dbReference type="EMBL" id="LUCM01009259">
    <property type="protein sequence ID" value="KAA0187254.1"/>
    <property type="molecule type" value="Genomic_DNA"/>
</dbReference>
<dbReference type="GO" id="GO:1905897">
    <property type="term" value="P:regulation of response to endoplasmic reticulum stress"/>
    <property type="evidence" value="ECO:0007669"/>
    <property type="project" value="TreeGrafter"/>
</dbReference>
<organism evidence="2 3">
    <name type="scientific">Fasciolopsis buskii</name>
    <dbReference type="NCBI Taxonomy" id="27845"/>
    <lineage>
        <taxon>Eukaryota</taxon>
        <taxon>Metazoa</taxon>
        <taxon>Spiralia</taxon>
        <taxon>Lophotrochozoa</taxon>
        <taxon>Platyhelminthes</taxon>
        <taxon>Trematoda</taxon>
        <taxon>Digenea</taxon>
        <taxon>Plagiorchiida</taxon>
        <taxon>Echinostomata</taxon>
        <taxon>Echinostomatoidea</taxon>
        <taxon>Fasciolidae</taxon>
        <taxon>Fasciolopsis</taxon>
    </lineage>
</organism>
<dbReference type="Proteomes" id="UP000728185">
    <property type="component" value="Unassembled WGS sequence"/>
</dbReference>
<evidence type="ECO:0000313" key="2">
    <source>
        <dbReference type="EMBL" id="KAA0187254.1"/>
    </source>
</evidence>
<dbReference type="AlphaFoldDB" id="A0A8E0RLW7"/>
<gene>
    <name evidence="2" type="ORF">FBUS_11032</name>
</gene>
<dbReference type="InterPro" id="IPR001193">
    <property type="entry name" value="MBTPS2"/>
</dbReference>
<keyword evidence="1" id="KW-1133">Transmembrane helix</keyword>
<protein>
    <submittedName>
        <fullName evidence="2">Membrane-bound transcription factor site-2 protease</fullName>
    </submittedName>
</protein>
<dbReference type="OrthoDB" id="69989at2759"/>
<feature type="transmembrane region" description="Helical" evidence="1">
    <location>
        <begin position="248"/>
        <end position="273"/>
    </location>
</feature>
<dbReference type="PANTHER" id="PTHR13325:SF3">
    <property type="entry name" value="MEMBRANE-BOUND TRANSCRIPTION FACTOR SITE-2 PROTEASE"/>
    <property type="match status" value="1"/>
</dbReference>
<dbReference type="GO" id="GO:0031293">
    <property type="term" value="P:membrane protein intracellular domain proteolysis"/>
    <property type="evidence" value="ECO:0007669"/>
    <property type="project" value="TreeGrafter"/>
</dbReference>
<dbReference type="GO" id="GO:0005737">
    <property type="term" value="C:cytoplasm"/>
    <property type="evidence" value="ECO:0007669"/>
    <property type="project" value="TreeGrafter"/>
</dbReference>
<comment type="caution">
    <text evidence="2">The sequence shown here is derived from an EMBL/GenBank/DDBJ whole genome shotgun (WGS) entry which is preliminary data.</text>
</comment>
<accession>A0A8E0RLW7</accession>
<proteinExistence type="predicted"/>
<feature type="transmembrane region" description="Helical" evidence="1">
    <location>
        <begin position="194"/>
        <end position="213"/>
    </location>
</feature>
<name>A0A8E0RLW7_9TREM</name>
<keyword evidence="1" id="KW-0812">Transmembrane</keyword>
<keyword evidence="3" id="KW-1185">Reference proteome</keyword>
<dbReference type="GO" id="GO:0016020">
    <property type="term" value="C:membrane"/>
    <property type="evidence" value="ECO:0007669"/>
    <property type="project" value="InterPro"/>
</dbReference>
<dbReference type="PANTHER" id="PTHR13325">
    <property type="entry name" value="PROTEASE M50 MEMBRANE-BOUND TRANSCRIPTION FACTOR SITE 2 PROTEASE"/>
    <property type="match status" value="1"/>
</dbReference>
<evidence type="ECO:0000256" key="1">
    <source>
        <dbReference type="SAM" id="Phobius"/>
    </source>
</evidence>
<keyword evidence="2" id="KW-0378">Hydrolase</keyword>